<evidence type="ECO:0000256" key="7">
    <source>
        <dbReference type="ARBA" id="ARBA00022989"/>
    </source>
</evidence>
<dbReference type="RefSeq" id="WP_158350035.1">
    <property type="nucleotide sequence ID" value="NZ_JAHQCX010000004.1"/>
</dbReference>
<keyword evidence="8 9" id="KW-0472">Membrane</keyword>
<gene>
    <name evidence="11" type="ORF">KTH90_07300</name>
</gene>
<comment type="caution">
    <text evidence="11">The sequence shown here is derived from an EMBL/GenBank/DDBJ whole genome shotgun (WGS) entry which is preliminary data.</text>
</comment>
<evidence type="ECO:0000256" key="4">
    <source>
        <dbReference type="ARBA" id="ARBA00022475"/>
    </source>
</evidence>
<dbReference type="NCBIfam" id="TIGR01726">
    <property type="entry name" value="HEQRo_perm_3TM"/>
    <property type="match status" value="1"/>
</dbReference>
<dbReference type="SUPFAM" id="SSF161098">
    <property type="entry name" value="MetI-like"/>
    <property type="match status" value="1"/>
</dbReference>
<dbReference type="InterPro" id="IPR010065">
    <property type="entry name" value="AA_ABC_transptr_permease_3TM"/>
</dbReference>
<reference evidence="11 12" key="1">
    <citation type="submission" date="2021-06" db="EMBL/GenBank/DDBJ databases">
        <title>Description of novel taxa of the family Lachnospiraceae.</title>
        <authorList>
            <person name="Chaplin A.V."/>
            <person name="Sokolova S.R."/>
            <person name="Pikina A.P."/>
            <person name="Korzhanova M."/>
            <person name="Belova V."/>
            <person name="Korostin D."/>
            <person name="Efimov B.A."/>
        </authorList>
    </citation>
    <scope>NUCLEOTIDE SEQUENCE [LARGE SCALE GENOMIC DNA]</scope>
    <source>
        <strain evidence="11 12">ASD4241</strain>
    </source>
</reference>
<dbReference type="PANTHER" id="PTHR30614:SF20">
    <property type="entry name" value="GLUTAMINE TRANSPORT SYSTEM PERMEASE PROTEIN GLNP"/>
    <property type="match status" value="1"/>
</dbReference>
<dbReference type="PANTHER" id="PTHR30614">
    <property type="entry name" value="MEMBRANE COMPONENT OF AMINO ACID ABC TRANSPORTER"/>
    <property type="match status" value="1"/>
</dbReference>
<evidence type="ECO:0000256" key="9">
    <source>
        <dbReference type="RuleBase" id="RU363032"/>
    </source>
</evidence>
<evidence type="ECO:0000256" key="6">
    <source>
        <dbReference type="ARBA" id="ARBA00022970"/>
    </source>
</evidence>
<dbReference type="InterPro" id="IPR000515">
    <property type="entry name" value="MetI-like"/>
</dbReference>
<evidence type="ECO:0000256" key="3">
    <source>
        <dbReference type="ARBA" id="ARBA00022448"/>
    </source>
</evidence>
<dbReference type="PROSITE" id="PS50928">
    <property type="entry name" value="ABC_TM1"/>
    <property type="match status" value="1"/>
</dbReference>
<evidence type="ECO:0000256" key="5">
    <source>
        <dbReference type="ARBA" id="ARBA00022692"/>
    </source>
</evidence>
<sequence length="234" mass="25691">MKDFLWGLIEPFYNAVFMNQGYLAYAEGIKNTLLISLMAIAIGIIIGVLVAVVRVISSKIKGLHWLGKICGIYVTVIRGTPVMVQLLIIYNMIFTSRDSNPLLCAGICFGINSGAYVAEIIRGGIESIDKGQTEAGRSLGFNDLQTMRYIILPQAFRNALPALGNEFIVLVKESSVASVIAVSDLTKMAQYIGSRTWDIVPPLVVAALCYLVIVMILTKLLSLLERRMSRGDRN</sequence>
<comment type="similarity">
    <text evidence="2">Belongs to the binding-protein-dependent transport system permease family. HisMQ subfamily.</text>
</comment>
<keyword evidence="5 9" id="KW-0812">Transmembrane</keyword>
<comment type="subcellular location">
    <subcellularLocation>
        <location evidence="1 9">Cell membrane</location>
        <topology evidence="1 9">Multi-pass membrane protein</topology>
    </subcellularLocation>
</comment>
<feature type="transmembrane region" description="Helical" evidence="9">
    <location>
        <begin position="69"/>
        <end position="93"/>
    </location>
</feature>
<proteinExistence type="inferred from homology"/>
<feature type="transmembrane region" description="Helical" evidence="9">
    <location>
        <begin position="33"/>
        <end position="57"/>
    </location>
</feature>
<dbReference type="Proteomes" id="UP001314681">
    <property type="component" value="Unassembled WGS sequence"/>
</dbReference>
<dbReference type="EMBL" id="JAHQCX010000004">
    <property type="protein sequence ID" value="MBU9725817.1"/>
    <property type="molecule type" value="Genomic_DNA"/>
</dbReference>
<keyword evidence="4" id="KW-1003">Cell membrane</keyword>
<organism evidence="11 12">
    <name type="scientific">Diplocloster modestus</name>
    <dbReference type="NCBI Taxonomy" id="2850322"/>
    <lineage>
        <taxon>Bacteria</taxon>
        <taxon>Bacillati</taxon>
        <taxon>Bacillota</taxon>
        <taxon>Clostridia</taxon>
        <taxon>Lachnospirales</taxon>
        <taxon>Lachnospiraceae</taxon>
        <taxon>Diplocloster</taxon>
    </lineage>
</organism>
<evidence type="ECO:0000259" key="10">
    <source>
        <dbReference type="PROSITE" id="PS50928"/>
    </source>
</evidence>
<name>A0ABS6K5M9_9FIRM</name>
<keyword evidence="6" id="KW-0029">Amino-acid transport</keyword>
<evidence type="ECO:0000256" key="1">
    <source>
        <dbReference type="ARBA" id="ARBA00004651"/>
    </source>
</evidence>
<evidence type="ECO:0000313" key="12">
    <source>
        <dbReference type="Proteomes" id="UP001314681"/>
    </source>
</evidence>
<keyword evidence="12" id="KW-1185">Reference proteome</keyword>
<evidence type="ECO:0000313" key="11">
    <source>
        <dbReference type="EMBL" id="MBU9725817.1"/>
    </source>
</evidence>
<accession>A0ABS6K5M9</accession>
<dbReference type="InterPro" id="IPR035906">
    <property type="entry name" value="MetI-like_sf"/>
</dbReference>
<keyword evidence="3 9" id="KW-0813">Transport</keyword>
<dbReference type="Pfam" id="PF00528">
    <property type="entry name" value="BPD_transp_1"/>
    <property type="match status" value="1"/>
</dbReference>
<evidence type="ECO:0000256" key="2">
    <source>
        <dbReference type="ARBA" id="ARBA00010072"/>
    </source>
</evidence>
<dbReference type="Gene3D" id="1.10.3720.10">
    <property type="entry name" value="MetI-like"/>
    <property type="match status" value="1"/>
</dbReference>
<feature type="transmembrane region" description="Helical" evidence="9">
    <location>
        <begin position="203"/>
        <end position="224"/>
    </location>
</feature>
<keyword evidence="7 9" id="KW-1133">Transmembrane helix</keyword>
<evidence type="ECO:0000256" key="8">
    <source>
        <dbReference type="ARBA" id="ARBA00023136"/>
    </source>
</evidence>
<feature type="domain" description="ABC transmembrane type-1" evidence="10">
    <location>
        <begin position="29"/>
        <end position="221"/>
    </location>
</feature>
<protein>
    <submittedName>
        <fullName evidence="11">Amino acid ABC transporter permease</fullName>
    </submittedName>
</protein>
<dbReference type="CDD" id="cd06261">
    <property type="entry name" value="TM_PBP2"/>
    <property type="match status" value="1"/>
</dbReference>
<dbReference type="InterPro" id="IPR043429">
    <property type="entry name" value="ArtM/GltK/GlnP/TcyL/YhdX-like"/>
</dbReference>